<dbReference type="SUPFAM" id="SSF57535">
    <property type="entry name" value="Complement control module/SCR domain"/>
    <property type="match status" value="1"/>
</dbReference>
<dbReference type="InterPro" id="IPR000436">
    <property type="entry name" value="Sushi_SCR_CCP_dom"/>
</dbReference>
<evidence type="ECO:0000256" key="4">
    <source>
        <dbReference type="PROSITE-ProRule" id="PRU00302"/>
    </source>
</evidence>
<comment type="caution">
    <text evidence="4">Lacks conserved residue(s) required for the propagation of feature annotation.</text>
</comment>
<feature type="disulfide bond" evidence="4">
    <location>
        <begin position="59"/>
        <end position="86"/>
    </location>
</feature>
<dbReference type="PROSITE" id="PS50923">
    <property type="entry name" value="SUSHI"/>
    <property type="match status" value="1"/>
</dbReference>
<dbReference type="EMBL" id="BPLR01010098">
    <property type="protein sequence ID" value="GIY36846.1"/>
    <property type="molecule type" value="Genomic_DNA"/>
</dbReference>
<proteinExistence type="predicted"/>
<dbReference type="PANTHER" id="PTHR45656">
    <property type="entry name" value="PROTEIN CBR-CLEC-78"/>
    <property type="match status" value="1"/>
</dbReference>
<dbReference type="InterPro" id="IPR035976">
    <property type="entry name" value="Sushi/SCR/CCP_sf"/>
</dbReference>
<keyword evidence="4" id="KW-0768">Sushi</keyword>
<dbReference type="Gene3D" id="2.10.70.10">
    <property type="entry name" value="Complement Module, domain 1"/>
    <property type="match status" value="1"/>
</dbReference>
<evidence type="ECO:0000256" key="3">
    <source>
        <dbReference type="ARBA" id="ARBA00023157"/>
    </source>
</evidence>
<evidence type="ECO:0000256" key="1">
    <source>
        <dbReference type="ARBA" id="ARBA00022729"/>
    </source>
</evidence>
<protein>
    <recommendedName>
        <fullName evidence="6">Sushi domain-containing protein</fullName>
    </recommendedName>
</protein>
<sequence>MTVERQTKPNQSTGYDGIAEEIPMIQSGLECGYPGAPAFGRPHPVKELYRPGDAVSFTCAHGHSLQGALQRVCLLNGTWAGLLPLCDRSLSSVDQQASSRQTLSLYPPRQRHRRRSPHLHLHGQAEAQMDPGGHEEEPEGQGGGHHCTGRNLLPRSSTTDHLRHQRQRFDHSFLPQMCILQRTLW</sequence>
<name>A0AAV4SUM1_CAEEX</name>
<dbReference type="InterPro" id="IPR051277">
    <property type="entry name" value="SEZ6_CSMD_C4BPB_Regulators"/>
</dbReference>
<keyword evidence="8" id="KW-1185">Reference proteome</keyword>
<feature type="region of interest" description="Disordered" evidence="5">
    <location>
        <begin position="97"/>
        <end position="164"/>
    </location>
</feature>
<dbReference type="SMART" id="SM00032">
    <property type="entry name" value="CCP"/>
    <property type="match status" value="1"/>
</dbReference>
<gene>
    <name evidence="7" type="primary">AVEN_199433_1</name>
    <name evidence="7" type="ORF">CEXT_415641</name>
</gene>
<dbReference type="CDD" id="cd00033">
    <property type="entry name" value="CCP"/>
    <property type="match status" value="1"/>
</dbReference>
<evidence type="ECO:0000259" key="6">
    <source>
        <dbReference type="PROSITE" id="PS50923"/>
    </source>
</evidence>
<dbReference type="Proteomes" id="UP001054945">
    <property type="component" value="Unassembled WGS sequence"/>
</dbReference>
<evidence type="ECO:0000313" key="8">
    <source>
        <dbReference type="Proteomes" id="UP001054945"/>
    </source>
</evidence>
<evidence type="ECO:0000313" key="7">
    <source>
        <dbReference type="EMBL" id="GIY36846.1"/>
    </source>
</evidence>
<keyword evidence="2" id="KW-0677">Repeat</keyword>
<organism evidence="7 8">
    <name type="scientific">Caerostris extrusa</name>
    <name type="common">Bark spider</name>
    <name type="synonym">Caerostris bankana</name>
    <dbReference type="NCBI Taxonomy" id="172846"/>
    <lineage>
        <taxon>Eukaryota</taxon>
        <taxon>Metazoa</taxon>
        <taxon>Ecdysozoa</taxon>
        <taxon>Arthropoda</taxon>
        <taxon>Chelicerata</taxon>
        <taxon>Arachnida</taxon>
        <taxon>Araneae</taxon>
        <taxon>Araneomorphae</taxon>
        <taxon>Entelegynae</taxon>
        <taxon>Araneoidea</taxon>
        <taxon>Araneidae</taxon>
        <taxon>Caerostris</taxon>
    </lineage>
</organism>
<reference evidence="7 8" key="1">
    <citation type="submission" date="2021-06" db="EMBL/GenBank/DDBJ databases">
        <title>Caerostris extrusa draft genome.</title>
        <authorList>
            <person name="Kono N."/>
            <person name="Arakawa K."/>
        </authorList>
    </citation>
    <scope>NUCLEOTIDE SEQUENCE [LARGE SCALE GENOMIC DNA]</scope>
</reference>
<dbReference type="AlphaFoldDB" id="A0AAV4SUM1"/>
<accession>A0AAV4SUM1</accession>
<evidence type="ECO:0000256" key="2">
    <source>
        <dbReference type="ARBA" id="ARBA00022737"/>
    </source>
</evidence>
<keyword evidence="1" id="KW-0732">Signal</keyword>
<keyword evidence="3 4" id="KW-1015">Disulfide bond</keyword>
<feature type="domain" description="Sushi" evidence="6">
    <location>
        <begin position="29"/>
        <end position="88"/>
    </location>
</feature>
<comment type="caution">
    <text evidence="7">The sequence shown here is derived from an EMBL/GenBank/DDBJ whole genome shotgun (WGS) entry which is preliminary data.</text>
</comment>
<feature type="compositionally biased region" description="Basic residues" evidence="5">
    <location>
        <begin position="109"/>
        <end position="121"/>
    </location>
</feature>
<dbReference type="Pfam" id="PF00084">
    <property type="entry name" value="Sushi"/>
    <property type="match status" value="1"/>
</dbReference>
<dbReference type="PANTHER" id="PTHR45656:SF4">
    <property type="entry name" value="PROTEIN CBR-CLEC-78"/>
    <property type="match status" value="1"/>
</dbReference>
<evidence type="ECO:0000256" key="5">
    <source>
        <dbReference type="SAM" id="MobiDB-lite"/>
    </source>
</evidence>